<dbReference type="SUPFAM" id="SSF47370">
    <property type="entry name" value="Bromodomain"/>
    <property type="match status" value="1"/>
</dbReference>
<dbReference type="Proteomes" id="UP000007799">
    <property type="component" value="Unassembled WGS sequence"/>
</dbReference>
<feature type="region of interest" description="Disordered" evidence="2">
    <location>
        <begin position="425"/>
        <end position="500"/>
    </location>
</feature>
<feature type="region of interest" description="Disordered" evidence="2">
    <location>
        <begin position="294"/>
        <end position="315"/>
    </location>
</feature>
<feature type="compositionally biased region" description="Basic and acidic residues" evidence="2">
    <location>
        <begin position="425"/>
        <end position="449"/>
    </location>
</feature>
<dbReference type="InterPro" id="IPR036427">
    <property type="entry name" value="Bromodomain-like_sf"/>
</dbReference>
<dbReference type="Gene3D" id="1.20.920.10">
    <property type="entry name" value="Bromodomain-like"/>
    <property type="match status" value="1"/>
</dbReference>
<evidence type="ECO:0000313" key="4">
    <source>
        <dbReference type="Proteomes" id="UP000007799"/>
    </source>
</evidence>
<dbReference type="RefSeq" id="XP_004996772.1">
    <property type="nucleotide sequence ID" value="XM_004996715.1"/>
</dbReference>
<protein>
    <submittedName>
        <fullName evidence="3">Uncharacterized protein</fullName>
    </submittedName>
</protein>
<keyword evidence="1" id="KW-0103">Bromodomain</keyword>
<accession>F2U1R6</accession>
<proteinExistence type="predicted"/>
<dbReference type="KEGG" id="sre:PTSG_02283"/>
<keyword evidence="4" id="KW-1185">Reference proteome</keyword>
<reference evidence="3" key="1">
    <citation type="submission" date="2009-08" db="EMBL/GenBank/DDBJ databases">
        <title>Annotation of Salpingoeca rosetta.</title>
        <authorList>
            <consortium name="The Broad Institute Genome Sequencing Platform"/>
            <person name="Russ C."/>
            <person name="Cuomo C."/>
            <person name="Burger G."/>
            <person name="Gray M.W."/>
            <person name="Holland P.W.H."/>
            <person name="King N."/>
            <person name="Lang F.B.F."/>
            <person name="Roger A.J."/>
            <person name="Ruiz-Trillo I."/>
            <person name="Young S.K."/>
            <person name="Zeng Q."/>
            <person name="Gargeya S."/>
            <person name="Alvarado L."/>
            <person name="Berlin A."/>
            <person name="Chapman S.B."/>
            <person name="Chen Z."/>
            <person name="Freedman E."/>
            <person name="Gellesch M."/>
            <person name="Goldberg J."/>
            <person name="Griggs A."/>
            <person name="Gujja S."/>
            <person name="Heilman E."/>
            <person name="Heiman D."/>
            <person name="Howarth C."/>
            <person name="Mehta T."/>
            <person name="Neiman D."/>
            <person name="Pearson M."/>
            <person name="Roberts A."/>
            <person name="Saif S."/>
            <person name="Shea T."/>
            <person name="Shenoy N."/>
            <person name="Sisk P."/>
            <person name="Stolte C."/>
            <person name="Sykes S."/>
            <person name="White J."/>
            <person name="Yandava C."/>
            <person name="Haas B."/>
            <person name="Nusbaum C."/>
            <person name="Birren B."/>
        </authorList>
    </citation>
    <scope>NUCLEOTIDE SEQUENCE</scope>
    <source>
        <strain evidence="3">ATCC 50818</strain>
    </source>
</reference>
<name>F2U1R6_SALR5</name>
<dbReference type="EMBL" id="GL832959">
    <property type="protein sequence ID" value="EGD81568.1"/>
    <property type="molecule type" value="Genomic_DNA"/>
</dbReference>
<evidence type="ECO:0000256" key="1">
    <source>
        <dbReference type="ARBA" id="ARBA00023117"/>
    </source>
</evidence>
<gene>
    <name evidence="3" type="ORF">PTSG_02283</name>
</gene>
<dbReference type="InParanoid" id="F2U1R6"/>
<feature type="compositionally biased region" description="Low complexity" evidence="2">
    <location>
        <begin position="476"/>
        <end position="490"/>
    </location>
</feature>
<sequence>MDFWTRLGELAESIAMSPEASAVLNKADVLEKAKSKGSKRATRSSKKRAQEAAATITFHTIRQRVADEEYTKIEEFERDINTICSQAATQQPADNKSRVQAAEALRARATRIIDSARPMLMQLQQRDVEKTEGLSLAPNVELKYVRGSDPESRFNLPMYNPSQDDALSARLATWLTPFRAVRPMTHVEKSWNHALPATNLARNPWISFGPTDDGTQANVGDYEADILLNHRQPWHPPPSPHGLSTVNFARAVMRSVSLMGSDRHQLASEAESVLNAAEQDPELQALLTSILEEDDDDAQEASSAPSQPPKEVDPLTTVPDHALKCTDPAPTADIVKRNHELLSRMQAEQVARVSTGRPWEIGPREIQLANHLRHNLKIVIARRTPKQVTDISAVRSLAGVQARTRPPSGKRRAYAAKAFIEQHAKRAATAEEEKSLDVHDSEAEEEAKTDAQGQAAESDREADAAAGEQSARDTSAKATAAATDSTTTADEAADPTRGTATPKMIQCERCGGLGLQFHRPVLHGIPELLCQACGEHWEQYRLPRLVQFDPDSECTIKLQAKPYLFRTK</sequence>
<dbReference type="AlphaFoldDB" id="F2U1R6"/>
<evidence type="ECO:0000313" key="3">
    <source>
        <dbReference type="EMBL" id="EGD81568.1"/>
    </source>
</evidence>
<evidence type="ECO:0000256" key="2">
    <source>
        <dbReference type="SAM" id="MobiDB-lite"/>
    </source>
</evidence>
<organism evidence="3 4">
    <name type="scientific">Salpingoeca rosetta (strain ATCC 50818 / BSB-021)</name>
    <dbReference type="NCBI Taxonomy" id="946362"/>
    <lineage>
        <taxon>Eukaryota</taxon>
        <taxon>Choanoflagellata</taxon>
        <taxon>Craspedida</taxon>
        <taxon>Salpingoecidae</taxon>
        <taxon>Salpingoeca</taxon>
    </lineage>
</organism>
<dbReference type="GeneID" id="16077365"/>